<dbReference type="Proteomes" id="UP000054495">
    <property type="component" value="Unassembled WGS sequence"/>
</dbReference>
<gene>
    <name evidence="1" type="ORF">ANCCEY_04214</name>
</gene>
<dbReference type="SUPFAM" id="SSF50242">
    <property type="entry name" value="TIMP-like"/>
    <property type="match status" value="1"/>
</dbReference>
<dbReference type="InterPro" id="IPR008993">
    <property type="entry name" value="TIMP-like_OB-fold"/>
</dbReference>
<sequence>MVARIKVESAKAWGNQHEDHAAYQVKYEKFYKEFRGTSSILGTRVRDYYIPNPITITSPANNRCRVTLEVGQLYVVGCARECSFVRPYTALTSDEKKLLGVN</sequence>
<reference evidence="1 2" key="1">
    <citation type="submission" date="2013-05" db="EMBL/GenBank/DDBJ databases">
        <title>Draft genome of the parasitic nematode Anyclostoma ceylanicum.</title>
        <authorList>
            <person name="Mitreva M."/>
        </authorList>
    </citation>
    <scope>NUCLEOTIDE SEQUENCE [LARGE SCALE GENOMIC DNA]</scope>
</reference>
<dbReference type="InterPro" id="IPR049084">
    <property type="entry name" value="AceES-2"/>
</dbReference>
<name>A0A0D6LXY2_9BILA</name>
<evidence type="ECO:0000313" key="2">
    <source>
        <dbReference type="Proteomes" id="UP000054495"/>
    </source>
</evidence>
<dbReference type="Pfam" id="PF21556">
    <property type="entry name" value="AceES-2"/>
    <property type="match status" value="1"/>
</dbReference>
<organism evidence="1 2">
    <name type="scientific">Ancylostoma ceylanicum</name>
    <dbReference type="NCBI Taxonomy" id="53326"/>
    <lineage>
        <taxon>Eukaryota</taxon>
        <taxon>Metazoa</taxon>
        <taxon>Ecdysozoa</taxon>
        <taxon>Nematoda</taxon>
        <taxon>Chromadorea</taxon>
        <taxon>Rhabditida</taxon>
        <taxon>Rhabditina</taxon>
        <taxon>Rhabditomorpha</taxon>
        <taxon>Strongyloidea</taxon>
        <taxon>Ancylostomatidae</taxon>
        <taxon>Ancylostomatinae</taxon>
        <taxon>Ancylostoma</taxon>
    </lineage>
</organism>
<proteinExistence type="predicted"/>
<accession>A0A0D6LXY2</accession>
<protein>
    <submittedName>
        <fullName evidence="1">Uncharacterized protein</fullName>
    </submittedName>
</protein>
<dbReference type="Gene3D" id="2.40.50.780">
    <property type="match status" value="1"/>
</dbReference>
<dbReference type="AlphaFoldDB" id="A0A0D6LXY2"/>
<evidence type="ECO:0000313" key="1">
    <source>
        <dbReference type="EMBL" id="EPB76704.1"/>
    </source>
</evidence>
<dbReference type="EMBL" id="KE124856">
    <property type="protein sequence ID" value="EPB76704.1"/>
    <property type="molecule type" value="Genomic_DNA"/>
</dbReference>
<keyword evidence="2" id="KW-1185">Reference proteome</keyword>